<dbReference type="HAMAP" id="MF_00003">
    <property type="entry name" value="RbfA"/>
    <property type="match status" value="1"/>
</dbReference>
<comment type="function">
    <text evidence="2">One of several proteins that assist in the late maturation steps of the functional core of the 30S ribosomal subunit. Associates with free 30S ribosomal subunits (but not with 30S subunits that are part of 70S ribosomes or polysomes). Required for efficient processing of 16S rRNA. May interact with the 5'-terminal helix region of 16S rRNA.</text>
</comment>
<dbReference type="OrthoDB" id="307788at2"/>
<keyword evidence="1 2" id="KW-0690">Ribosome biogenesis</keyword>
<keyword evidence="4" id="KW-1185">Reference proteome</keyword>
<accession>A0A4R2L718</accession>
<reference evidence="3 4" key="1">
    <citation type="submission" date="2019-03" db="EMBL/GenBank/DDBJ databases">
        <title>Genomic Encyclopedia of Type Strains, Phase IV (KMG-IV): sequencing the most valuable type-strain genomes for metagenomic binning, comparative biology and taxonomic classification.</title>
        <authorList>
            <person name="Goeker M."/>
        </authorList>
    </citation>
    <scope>NUCLEOTIDE SEQUENCE [LARGE SCALE GENOMIC DNA]</scope>
    <source>
        <strain evidence="3 4">DSM 102940</strain>
    </source>
</reference>
<dbReference type="EMBL" id="SLWV01000001">
    <property type="protein sequence ID" value="TCO79899.1"/>
    <property type="molecule type" value="Genomic_DNA"/>
</dbReference>
<dbReference type="InterPro" id="IPR000238">
    <property type="entry name" value="RbfA"/>
</dbReference>
<evidence type="ECO:0000313" key="3">
    <source>
        <dbReference type="EMBL" id="TCO79899.1"/>
    </source>
</evidence>
<comment type="similarity">
    <text evidence="2">Belongs to the RbfA family.</text>
</comment>
<dbReference type="Gene3D" id="3.30.300.20">
    <property type="match status" value="1"/>
</dbReference>
<evidence type="ECO:0000256" key="1">
    <source>
        <dbReference type="ARBA" id="ARBA00022517"/>
    </source>
</evidence>
<name>A0A4R2L718_9FIRM</name>
<dbReference type="Proteomes" id="UP000294919">
    <property type="component" value="Unassembled WGS sequence"/>
</dbReference>
<comment type="subunit">
    <text evidence="2">Monomer. Binds 30S ribosomal subunits, but not 50S ribosomal subunits or 70S ribosomes.</text>
</comment>
<evidence type="ECO:0000256" key="2">
    <source>
        <dbReference type="HAMAP-Rule" id="MF_00003"/>
    </source>
</evidence>
<dbReference type="GO" id="GO:0005829">
    <property type="term" value="C:cytosol"/>
    <property type="evidence" value="ECO:0007669"/>
    <property type="project" value="TreeGrafter"/>
</dbReference>
<evidence type="ECO:0000313" key="4">
    <source>
        <dbReference type="Proteomes" id="UP000294919"/>
    </source>
</evidence>
<dbReference type="GO" id="GO:0030490">
    <property type="term" value="P:maturation of SSU-rRNA"/>
    <property type="evidence" value="ECO:0007669"/>
    <property type="project" value="UniProtKB-UniRule"/>
</dbReference>
<comment type="subcellular location">
    <subcellularLocation>
        <location evidence="2">Cytoplasm</location>
    </subcellularLocation>
</comment>
<sequence length="123" mass="14275">MGYPRTNRISEEIKKLVSNMILNELKDPRISTLTSVVDVEVTRDLRYANIFISIYGTQEEQENTMKALKKASGFIRKEMGKKLKLRYTPEPIINMDRSIEKGVYMSDLINKVTQKDDLNEDTE</sequence>
<dbReference type="InterPro" id="IPR023799">
    <property type="entry name" value="RbfA_dom_sf"/>
</dbReference>
<dbReference type="RefSeq" id="WP_132241653.1">
    <property type="nucleotide sequence ID" value="NZ_SLWV01000001.1"/>
</dbReference>
<dbReference type="SUPFAM" id="SSF89919">
    <property type="entry name" value="Ribosome-binding factor A, RbfA"/>
    <property type="match status" value="1"/>
</dbReference>
<dbReference type="Pfam" id="PF02033">
    <property type="entry name" value="RBFA"/>
    <property type="match status" value="1"/>
</dbReference>
<keyword evidence="2" id="KW-0963">Cytoplasm</keyword>
<organism evidence="3 4">
    <name type="scientific">Marinisporobacter balticus</name>
    <dbReference type="NCBI Taxonomy" id="2018667"/>
    <lineage>
        <taxon>Bacteria</taxon>
        <taxon>Bacillati</taxon>
        <taxon>Bacillota</taxon>
        <taxon>Clostridia</taxon>
        <taxon>Peptostreptococcales</taxon>
        <taxon>Thermotaleaceae</taxon>
        <taxon>Marinisporobacter</taxon>
    </lineage>
</organism>
<dbReference type="InterPro" id="IPR015946">
    <property type="entry name" value="KH_dom-like_a/b"/>
</dbReference>
<comment type="caution">
    <text evidence="3">The sequence shown here is derived from an EMBL/GenBank/DDBJ whole genome shotgun (WGS) entry which is preliminary data.</text>
</comment>
<proteinExistence type="inferred from homology"/>
<dbReference type="GO" id="GO:0043024">
    <property type="term" value="F:ribosomal small subunit binding"/>
    <property type="evidence" value="ECO:0007669"/>
    <property type="project" value="TreeGrafter"/>
</dbReference>
<dbReference type="PANTHER" id="PTHR33515">
    <property type="entry name" value="RIBOSOME-BINDING FACTOR A, CHLOROPLASTIC-RELATED"/>
    <property type="match status" value="1"/>
</dbReference>
<dbReference type="NCBIfam" id="TIGR00082">
    <property type="entry name" value="rbfA"/>
    <property type="match status" value="1"/>
</dbReference>
<dbReference type="PANTHER" id="PTHR33515:SF1">
    <property type="entry name" value="RIBOSOME-BINDING FACTOR A, CHLOROPLASTIC-RELATED"/>
    <property type="match status" value="1"/>
</dbReference>
<gene>
    <name evidence="2" type="primary">rbfA</name>
    <name evidence="3" type="ORF">EV214_101133</name>
</gene>
<protein>
    <recommendedName>
        <fullName evidence="2">Ribosome-binding factor A</fullName>
    </recommendedName>
</protein>
<dbReference type="AlphaFoldDB" id="A0A4R2L718"/>